<evidence type="ECO:0000256" key="15">
    <source>
        <dbReference type="ARBA" id="ARBA00022777"/>
    </source>
</evidence>
<dbReference type="FunFam" id="1.10.510.10:FF:000632">
    <property type="entry name" value="leucine-rich repeat receptor-like protein kinase TDR"/>
    <property type="match status" value="1"/>
</dbReference>
<dbReference type="PROSITE" id="PS00108">
    <property type="entry name" value="PROTEIN_KINASE_ST"/>
    <property type="match status" value="1"/>
</dbReference>
<name>A0A087GDF1_ARAAL</name>
<evidence type="ECO:0000256" key="13">
    <source>
        <dbReference type="ARBA" id="ARBA00022737"/>
    </source>
</evidence>
<keyword evidence="17 22" id="KW-1133">Transmembrane helix</keyword>
<dbReference type="SUPFAM" id="SSF52047">
    <property type="entry name" value="RNI-like"/>
    <property type="match status" value="1"/>
</dbReference>
<feature type="domain" description="Protein kinase" evidence="24">
    <location>
        <begin position="709"/>
        <end position="991"/>
    </location>
</feature>
<evidence type="ECO:0000259" key="24">
    <source>
        <dbReference type="PROSITE" id="PS50011"/>
    </source>
</evidence>
<evidence type="ECO:0000256" key="14">
    <source>
        <dbReference type="ARBA" id="ARBA00022741"/>
    </source>
</evidence>
<dbReference type="GO" id="GO:0004674">
    <property type="term" value="F:protein serine/threonine kinase activity"/>
    <property type="evidence" value="ECO:0007669"/>
    <property type="project" value="UniProtKB-KW"/>
</dbReference>
<dbReference type="GO" id="GO:0005524">
    <property type="term" value="F:ATP binding"/>
    <property type="evidence" value="ECO:0007669"/>
    <property type="project" value="UniProtKB-UniRule"/>
</dbReference>
<evidence type="ECO:0000256" key="6">
    <source>
        <dbReference type="ARBA" id="ARBA00022475"/>
    </source>
</evidence>
<dbReference type="FunFam" id="3.80.10.10:FF:000233">
    <property type="entry name" value="Leucine-rich repeat receptor-like protein kinase TDR"/>
    <property type="match status" value="1"/>
</dbReference>
<evidence type="ECO:0000256" key="5">
    <source>
        <dbReference type="ARBA" id="ARBA00022473"/>
    </source>
</evidence>
<dbReference type="Pfam" id="PF00560">
    <property type="entry name" value="LRR_1"/>
    <property type="match status" value="5"/>
</dbReference>
<keyword evidence="13" id="KW-0677">Repeat</keyword>
<dbReference type="Gene3D" id="1.10.510.10">
    <property type="entry name" value="Transferase(Phosphotransferase) domain 1"/>
    <property type="match status" value="1"/>
</dbReference>
<dbReference type="GO" id="GO:0051301">
    <property type="term" value="P:cell division"/>
    <property type="evidence" value="ECO:0007669"/>
    <property type="project" value="EnsemblPlants"/>
</dbReference>
<evidence type="ECO:0000256" key="2">
    <source>
        <dbReference type="ARBA" id="ARBA00008684"/>
    </source>
</evidence>
<dbReference type="InterPro" id="IPR001611">
    <property type="entry name" value="Leu-rich_rpt"/>
</dbReference>
<comment type="similarity">
    <text evidence="2">Belongs to the protein kinase superfamily. Ser/Thr protein kinase family.</text>
</comment>
<keyword evidence="26" id="KW-1185">Reference proteome</keyword>
<dbReference type="PROSITE" id="PS00107">
    <property type="entry name" value="PROTEIN_KINASE_ATP"/>
    <property type="match status" value="1"/>
</dbReference>
<keyword evidence="8" id="KW-0597">Phosphoprotein</keyword>
<dbReference type="OrthoDB" id="676979at2759"/>
<evidence type="ECO:0000256" key="3">
    <source>
        <dbReference type="ARBA" id="ARBA00009592"/>
    </source>
</evidence>
<accession>A0A087GDF1</accession>
<dbReference type="FunFam" id="3.30.200.20:FF:000292">
    <property type="entry name" value="Leucine-rich repeat receptor-like serine/threonine-protein kinase BAM1"/>
    <property type="match status" value="1"/>
</dbReference>
<evidence type="ECO:0000256" key="17">
    <source>
        <dbReference type="ARBA" id="ARBA00022989"/>
    </source>
</evidence>
<dbReference type="Gramene" id="KFK27903">
    <property type="protein sequence ID" value="KFK27903"/>
    <property type="gene ID" value="AALP_AA8G445100"/>
</dbReference>
<keyword evidence="15" id="KW-0418">Kinase</keyword>
<dbReference type="SUPFAM" id="SSF56112">
    <property type="entry name" value="Protein kinase-like (PK-like)"/>
    <property type="match status" value="1"/>
</dbReference>
<dbReference type="Pfam" id="PF13855">
    <property type="entry name" value="LRR_8"/>
    <property type="match status" value="3"/>
</dbReference>
<feature type="chain" id="PRO_5001822035" description="non-specific serine/threonine protein kinase" evidence="23">
    <location>
        <begin position="29"/>
        <end position="1031"/>
    </location>
</feature>
<keyword evidence="16 21" id="KW-0067">ATP-binding</keyword>
<protein>
    <recommendedName>
        <fullName evidence="4">non-specific serine/threonine protein kinase</fullName>
        <ecNumber evidence="4">2.7.11.1</ecNumber>
    </recommendedName>
</protein>
<evidence type="ECO:0000256" key="16">
    <source>
        <dbReference type="ARBA" id="ARBA00022840"/>
    </source>
</evidence>
<evidence type="ECO:0000256" key="18">
    <source>
        <dbReference type="ARBA" id="ARBA00023136"/>
    </source>
</evidence>
<evidence type="ECO:0000256" key="21">
    <source>
        <dbReference type="PROSITE-ProRule" id="PRU10141"/>
    </source>
</evidence>
<dbReference type="AlphaFoldDB" id="A0A087GDF1"/>
<dbReference type="SMART" id="SM00369">
    <property type="entry name" value="LRR_TYP"/>
    <property type="match status" value="8"/>
</dbReference>
<comment type="similarity">
    <text evidence="3">Belongs to the RLP family.</text>
</comment>
<dbReference type="Pfam" id="PF00069">
    <property type="entry name" value="Pkinase"/>
    <property type="match status" value="1"/>
</dbReference>
<dbReference type="GO" id="GO:0010067">
    <property type="term" value="P:procambium histogenesis"/>
    <property type="evidence" value="ECO:0007669"/>
    <property type="project" value="EnsemblPlants"/>
</dbReference>
<gene>
    <name evidence="25" type="ordered locus">AALP_Aa8g445100</name>
</gene>
<dbReference type="GO" id="GO:0010223">
    <property type="term" value="P:secondary shoot formation"/>
    <property type="evidence" value="ECO:0007669"/>
    <property type="project" value="EnsemblPlants"/>
</dbReference>
<organism evidence="25 26">
    <name type="scientific">Arabis alpina</name>
    <name type="common">Alpine rock-cress</name>
    <dbReference type="NCBI Taxonomy" id="50452"/>
    <lineage>
        <taxon>Eukaryota</taxon>
        <taxon>Viridiplantae</taxon>
        <taxon>Streptophyta</taxon>
        <taxon>Embryophyta</taxon>
        <taxon>Tracheophyta</taxon>
        <taxon>Spermatophyta</taxon>
        <taxon>Magnoliopsida</taxon>
        <taxon>eudicotyledons</taxon>
        <taxon>Gunneridae</taxon>
        <taxon>Pentapetalae</taxon>
        <taxon>rosids</taxon>
        <taxon>malvids</taxon>
        <taxon>Brassicales</taxon>
        <taxon>Brassicaceae</taxon>
        <taxon>Arabideae</taxon>
        <taxon>Arabis</taxon>
    </lineage>
</organism>
<dbReference type="InterPro" id="IPR008271">
    <property type="entry name" value="Ser/Thr_kinase_AS"/>
</dbReference>
<evidence type="ECO:0000313" key="26">
    <source>
        <dbReference type="Proteomes" id="UP000029120"/>
    </source>
</evidence>
<keyword evidence="9" id="KW-0433">Leucine-rich repeat</keyword>
<evidence type="ECO:0000256" key="12">
    <source>
        <dbReference type="ARBA" id="ARBA00022729"/>
    </source>
</evidence>
<dbReference type="InterPro" id="IPR032675">
    <property type="entry name" value="LRR_dom_sf"/>
</dbReference>
<dbReference type="SMART" id="SM00220">
    <property type="entry name" value="S_TKc"/>
    <property type="match status" value="1"/>
</dbReference>
<dbReference type="InterPro" id="IPR000719">
    <property type="entry name" value="Prot_kinase_dom"/>
</dbReference>
<dbReference type="FunFam" id="3.80.10.10:FF:000896">
    <property type="entry name" value="Leucine-rich repeat receptor-like protein kinase"/>
    <property type="match status" value="1"/>
</dbReference>
<keyword evidence="7" id="KW-0723">Serine/threonine-protein kinase</keyword>
<dbReference type="eggNOG" id="ENOG502QSRW">
    <property type="taxonomic scope" value="Eukaryota"/>
</dbReference>
<reference evidence="26" key="1">
    <citation type="journal article" date="2015" name="Nat. Plants">
        <title>Genome expansion of Arabis alpina linked with retrotransposition and reduced symmetric DNA methylation.</title>
        <authorList>
            <person name="Willing E.M."/>
            <person name="Rawat V."/>
            <person name="Mandakova T."/>
            <person name="Maumus F."/>
            <person name="James G.V."/>
            <person name="Nordstroem K.J."/>
            <person name="Becker C."/>
            <person name="Warthmann N."/>
            <person name="Chica C."/>
            <person name="Szarzynska B."/>
            <person name="Zytnicki M."/>
            <person name="Albani M.C."/>
            <person name="Kiefer C."/>
            <person name="Bergonzi S."/>
            <person name="Castaings L."/>
            <person name="Mateos J.L."/>
            <person name="Berns M.C."/>
            <person name="Bujdoso N."/>
            <person name="Piofczyk T."/>
            <person name="de Lorenzo L."/>
            <person name="Barrero-Sicilia C."/>
            <person name="Mateos I."/>
            <person name="Piednoel M."/>
            <person name="Hagmann J."/>
            <person name="Chen-Min-Tao R."/>
            <person name="Iglesias-Fernandez R."/>
            <person name="Schuster S.C."/>
            <person name="Alonso-Blanco C."/>
            <person name="Roudier F."/>
            <person name="Carbonero P."/>
            <person name="Paz-Ares J."/>
            <person name="Davis S.J."/>
            <person name="Pecinka A."/>
            <person name="Quesneville H."/>
            <person name="Colot V."/>
            <person name="Lysak M.A."/>
            <person name="Weigel D."/>
            <person name="Coupland G."/>
            <person name="Schneeberger K."/>
        </authorList>
    </citation>
    <scope>NUCLEOTIDE SEQUENCE [LARGE SCALE GENOMIC DNA]</scope>
    <source>
        <strain evidence="26">cv. Pajares</strain>
    </source>
</reference>
<dbReference type="PANTHER" id="PTHR27008">
    <property type="entry name" value="OS04G0122200 PROTEIN"/>
    <property type="match status" value="1"/>
</dbReference>
<dbReference type="Proteomes" id="UP000029120">
    <property type="component" value="Chromosome 8"/>
</dbReference>
<dbReference type="EMBL" id="CM002876">
    <property type="protein sequence ID" value="KFK27903.1"/>
    <property type="molecule type" value="Genomic_DNA"/>
</dbReference>
<keyword evidence="14 21" id="KW-0547">Nucleotide-binding</keyword>
<dbReference type="Pfam" id="PF08263">
    <property type="entry name" value="LRRNT_2"/>
    <property type="match status" value="1"/>
</dbReference>
<keyword evidence="19" id="KW-0675">Receptor</keyword>
<keyword evidence="18 22" id="KW-0472">Membrane</keyword>
<dbReference type="Gene3D" id="3.30.200.20">
    <property type="entry name" value="Phosphorylase Kinase, domain 1"/>
    <property type="match status" value="1"/>
</dbReference>
<dbReference type="InterPro" id="IPR011009">
    <property type="entry name" value="Kinase-like_dom_sf"/>
</dbReference>
<keyword evidence="5" id="KW-0217">Developmental protein</keyword>
<evidence type="ECO:0000256" key="10">
    <source>
        <dbReference type="ARBA" id="ARBA00022679"/>
    </source>
</evidence>
<evidence type="ECO:0000256" key="1">
    <source>
        <dbReference type="ARBA" id="ARBA00004251"/>
    </source>
</evidence>
<dbReference type="GO" id="GO:0010089">
    <property type="term" value="P:xylem development"/>
    <property type="evidence" value="ECO:0007669"/>
    <property type="project" value="EnsemblPlants"/>
</dbReference>
<dbReference type="InterPro" id="IPR017441">
    <property type="entry name" value="Protein_kinase_ATP_BS"/>
</dbReference>
<evidence type="ECO:0000256" key="4">
    <source>
        <dbReference type="ARBA" id="ARBA00012513"/>
    </source>
</evidence>
<dbReference type="EC" id="2.7.11.1" evidence="4"/>
<feature type="binding site" evidence="21">
    <location>
        <position position="738"/>
    </location>
    <ligand>
        <name>ATP</name>
        <dbReference type="ChEBI" id="CHEBI:30616"/>
    </ligand>
</feature>
<evidence type="ECO:0000256" key="8">
    <source>
        <dbReference type="ARBA" id="ARBA00022553"/>
    </source>
</evidence>
<proteinExistence type="inferred from homology"/>
<evidence type="ECO:0000256" key="23">
    <source>
        <dbReference type="SAM" id="SignalP"/>
    </source>
</evidence>
<comment type="subcellular location">
    <subcellularLocation>
        <location evidence="1">Cell membrane</location>
        <topology evidence="1">Single-pass type I membrane protein</topology>
    </subcellularLocation>
</comment>
<dbReference type="InterPro" id="IPR051809">
    <property type="entry name" value="Plant_receptor-like_S/T_kinase"/>
</dbReference>
<evidence type="ECO:0000256" key="9">
    <source>
        <dbReference type="ARBA" id="ARBA00022614"/>
    </source>
</evidence>
<dbReference type="SUPFAM" id="SSF52058">
    <property type="entry name" value="L domain-like"/>
    <property type="match status" value="1"/>
</dbReference>
<dbReference type="InterPro" id="IPR013210">
    <property type="entry name" value="LRR_N_plant-typ"/>
</dbReference>
<keyword evidence="12 23" id="KW-0732">Signal</keyword>
<keyword evidence="6" id="KW-1003">Cell membrane</keyword>
<dbReference type="Gene3D" id="3.80.10.10">
    <property type="entry name" value="Ribonuclease Inhibitor"/>
    <property type="match status" value="3"/>
</dbReference>
<evidence type="ECO:0000256" key="20">
    <source>
        <dbReference type="ARBA" id="ARBA00023180"/>
    </source>
</evidence>
<evidence type="ECO:0000256" key="7">
    <source>
        <dbReference type="ARBA" id="ARBA00022527"/>
    </source>
</evidence>
<evidence type="ECO:0000313" key="25">
    <source>
        <dbReference type="EMBL" id="KFK27903.1"/>
    </source>
</evidence>
<feature type="signal peptide" evidence="23">
    <location>
        <begin position="1"/>
        <end position="28"/>
    </location>
</feature>
<evidence type="ECO:0000256" key="19">
    <source>
        <dbReference type="ARBA" id="ARBA00023170"/>
    </source>
</evidence>
<evidence type="ECO:0000256" key="22">
    <source>
        <dbReference type="SAM" id="Phobius"/>
    </source>
</evidence>
<evidence type="ECO:0000256" key="11">
    <source>
        <dbReference type="ARBA" id="ARBA00022692"/>
    </source>
</evidence>
<dbReference type="PANTHER" id="PTHR27008:SF396">
    <property type="entry name" value="LRR RECEPTOR-LIKE SERINE_THREONINE-PROTEIN KINASE HSL2"/>
    <property type="match status" value="1"/>
</dbReference>
<feature type="transmembrane region" description="Helical" evidence="22">
    <location>
        <begin position="650"/>
        <end position="670"/>
    </location>
</feature>
<dbReference type="OMA" id="FHANYNR"/>
<keyword evidence="10" id="KW-0808">Transferase</keyword>
<keyword evidence="11 22" id="KW-0812">Transmembrane</keyword>
<sequence length="1031" mass="113825">MNKNKNTSPILFLLLLLLLPLFDFSCLALKVSPQLSSLISLKTSLSHSPSAFQDWNISDARNDGVWCSWSGVLCDNVTSQVISLDLSHRNLTGRLPQQIRYLSSLLYLNLSGNSLEGPFPTSLFDLTRLTTLDISHNSFDSSFPPGISKLKFLRIFNAYSNDFEGVLPSEVSRLRFLEELNFGGSYFEGEIPAVYGGLQRLKFLHLAGNVLGGELPPRLGLLSELQHIEIGYNQFIGNIPSEFSSLSNLEYLDVSNCSLSGSLPQELGNLTKLETLFLFYNGLTGEIPESFSNLKALKYFDLSSNQLSGKIPESFSTFKNLTWLSLISNNFSGQVPEGIGELPELTTLSLWNNNFTGVLPQKLGSNRNLVAIDVSNNSFTGTIPPPLCHGNKLYKLILFSNKFEGELPKSLTRCSSLSRFRIQNNRLNGTIPYGFGSLHNLTFVDLSNNRFTDRIPSDFATAPVLQYLNISSNSFHNPLPENLWKAQNLQIFSSSFANLIGEIPNFVGCKSFYKIELQGNSLNGTIPWDIGHCEKLLSLNLSQNHFTGIIPWEISTLPSISDVDLSHNLLTGTIPSDFGSSKTITTFNVSYNQLIGPIPSGSFSHLNPSFFSSNEGLCGDTIAKPCNDNAGEADLERNRNDQRPKKTAGAIVWIMAAAIGVGFFVLVAATRCFQKNYGNKIGGGEIGPWKLTAFQRLNFTADDVVECLEKTDNILGMGSTGTVYKAEMPNGEIIAVKKLWGKNKENGKIRRRKSGVLAEVDVLGNVRHRNIVRLLGCCSNRECTMLLYEYMPNGSLDDLLHGGDKTTNAAAEWTALYQIAIGVAQGICYLHHDCDPVIVHRDLKPSNILLDGDFEARVADFGVAKLIQTDESMSVVAGSYGYIAPEYAYTLQVDKKSDIYSYGVILLEIITGKRSVEPEFGEGNSIVDWVRSKLKTKEDVEEVLNKSMGRSCSLIREEMKQMLRIALLCTSKNPTDRPPMRDVLLILQEAKPKRKTVGDSVIVFGDVSDVDDFENVCGDNGDVVKCQKIGV</sequence>
<dbReference type="FunFam" id="3.80.10.10:FF:000275">
    <property type="entry name" value="Leucine-rich repeat receptor-like protein kinase"/>
    <property type="match status" value="1"/>
</dbReference>
<dbReference type="InterPro" id="IPR003591">
    <property type="entry name" value="Leu-rich_rpt_typical-subtyp"/>
</dbReference>
<keyword evidence="20" id="KW-0325">Glycoprotein</keyword>
<dbReference type="GO" id="GO:0005886">
    <property type="term" value="C:plasma membrane"/>
    <property type="evidence" value="ECO:0007669"/>
    <property type="project" value="UniProtKB-SubCell"/>
</dbReference>
<dbReference type="PROSITE" id="PS50011">
    <property type="entry name" value="PROTEIN_KINASE_DOM"/>
    <property type="match status" value="1"/>
</dbReference>